<accession>A0AAJ8JXP2</accession>
<evidence type="ECO:0000256" key="5">
    <source>
        <dbReference type="SAM" id="MobiDB-lite"/>
    </source>
</evidence>
<dbReference type="PANTHER" id="PTHR11089:SF30">
    <property type="entry name" value="GUANINE NUCLEOTIDE-BINDING PROTEIN-LIKE 3 HOMOLOG"/>
    <property type="match status" value="1"/>
</dbReference>
<dbReference type="InterPro" id="IPR014813">
    <property type="entry name" value="Gnl3_N_dom"/>
</dbReference>
<evidence type="ECO:0000313" key="9">
    <source>
        <dbReference type="Proteomes" id="UP000094043"/>
    </source>
</evidence>
<feature type="domain" description="G" evidence="6">
    <location>
        <begin position="263"/>
        <end position="352"/>
    </location>
</feature>
<dbReference type="SUPFAM" id="SSF52540">
    <property type="entry name" value="P-loop containing nucleoside triphosphate hydrolases"/>
    <property type="match status" value="1"/>
</dbReference>
<dbReference type="Proteomes" id="UP000094043">
    <property type="component" value="Chromosome 7"/>
</dbReference>
<feature type="region of interest" description="Disordered" evidence="5">
    <location>
        <begin position="1"/>
        <end position="103"/>
    </location>
</feature>
<dbReference type="InterPro" id="IPR006073">
    <property type="entry name" value="GTP-bd"/>
</dbReference>
<feature type="compositionally biased region" description="Basic and acidic residues" evidence="5">
    <location>
        <begin position="66"/>
        <end position="78"/>
    </location>
</feature>
<feature type="region of interest" description="Disordered" evidence="5">
    <location>
        <begin position="329"/>
        <end position="354"/>
    </location>
</feature>
<reference evidence="8" key="1">
    <citation type="submission" date="2016-06" db="EMBL/GenBank/DDBJ databases">
        <authorList>
            <person name="Cuomo C."/>
            <person name="Litvintseva A."/>
            <person name="Heitman J."/>
            <person name="Chen Y."/>
            <person name="Sun S."/>
            <person name="Springer D."/>
            <person name="Dromer F."/>
            <person name="Young S."/>
            <person name="Zeng Q."/>
            <person name="Chapman S."/>
            <person name="Gujja S."/>
            <person name="Saif S."/>
            <person name="Birren B."/>
        </authorList>
    </citation>
    <scope>NUCLEOTIDE SEQUENCE</scope>
    <source>
        <strain evidence="8">CBS 7841</strain>
    </source>
</reference>
<keyword evidence="9" id="KW-1185">Reference proteome</keyword>
<sequence length="640" mass="71094">MPKIRKKTSNRQSTRDRAKITKKAAEQKKKNRKATKRDQTWKSKKKADPGVPNSFPFKDQVLAQIAEEKRKAEEDKLARKQSAKTPKSEDNEDDAPGVSSLGRTVLSRAPLSVTSSFPVAENDDSEVPQLIDTALPTLQEALDRADVVCEVVDARDILGGRSHYIEGLVKEADGKIVLIVNKVDLVPREALQQWISHLDIPTFLFKSALPALPPIPSSSKSPGHTFFIEPSTILGRDELFSAAKKWSAEKKKSQKGDEPLILSLMGLPSVGKTSILNSLLPQTVDKSRYVVAPIIPTAESAKQPTPTTKAPVEVEIDVDGLKIRIIDTPGWEPFEDDDDEEQGESDEEAQQEELDNLEERLVGDVLRKNLGRVDRVKDVFPLVNYILSRSNHQDIMLAYNIPFFAEGDMQAFLTGLARANQRIRKHGEPDLESAGRLVLRDWALNAFPYYSTLPKASKQSMDVDSSKKAEQYDMTAVLENCKGKKEMKKKSVKGLVRFKGGEIDAREIVLDDNHIEAELARLSDDDDDLEDEDEDDEADSSEEEPFLIASDEGEVLQLSDGPEPSSGSDLSHDDEESESTVEPQPQVPSPPKPTTGKKRRISDSSNAPAKKTKRVSFAKEVSEREIKPFRGSETRGKGRK</sequence>
<reference evidence="8" key="2">
    <citation type="journal article" date="2022" name="Elife">
        <title>Obligate sexual reproduction of a homothallic fungus closely related to the Cryptococcus pathogenic species complex.</title>
        <authorList>
            <person name="Passer A.R."/>
            <person name="Clancey S.A."/>
            <person name="Shea T."/>
            <person name="David-Palma M."/>
            <person name="Averette A.F."/>
            <person name="Boekhout T."/>
            <person name="Porcel B.M."/>
            <person name="Nowrousian M."/>
            <person name="Cuomo C.A."/>
            <person name="Sun S."/>
            <person name="Heitman J."/>
            <person name="Coelho M.A."/>
        </authorList>
    </citation>
    <scope>NUCLEOTIDE SEQUENCE</scope>
    <source>
        <strain evidence="8">CBS 7841</strain>
    </source>
</reference>
<dbReference type="CDD" id="cd01849">
    <property type="entry name" value="YlqF_related_GTPase"/>
    <property type="match status" value="1"/>
</dbReference>
<dbReference type="InterPro" id="IPR027417">
    <property type="entry name" value="P-loop_NTPase"/>
</dbReference>
<proteinExistence type="predicted"/>
<feature type="compositionally biased region" description="Acidic residues" evidence="5">
    <location>
        <begin position="524"/>
        <end position="545"/>
    </location>
</feature>
<feature type="region of interest" description="Disordered" evidence="5">
    <location>
        <begin position="519"/>
        <end position="640"/>
    </location>
</feature>
<name>A0AAJ8JXP2_9TREE</name>
<feature type="compositionally biased region" description="Basic and acidic residues" evidence="5">
    <location>
        <begin position="13"/>
        <end position="28"/>
    </location>
</feature>
<gene>
    <name evidence="8" type="ORF">L203_105588</name>
</gene>
<keyword evidence="3" id="KW-0342">GTP-binding</keyword>
<evidence type="ECO:0000256" key="4">
    <source>
        <dbReference type="ARBA" id="ARBA00023242"/>
    </source>
</evidence>
<evidence type="ECO:0000313" key="8">
    <source>
        <dbReference type="EMBL" id="WVN90352.1"/>
    </source>
</evidence>
<organism evidence="8 9">
    <name type="scientific">Cryptococcus depauperatus CBS 7841</name>
    <dbReference type="NCBI Taxonomy" id="1295531"/>
    <lineage>
        <taxon>Eukaryota</taxon>
        <taxon>Fungi</taxon>
        <taxon>Dikarya</taxon>
        <taxon>Basidiomycota</taxon>
        <taxon>Agaricomycotina</taxon>
        <taxon>Tremellomycetes</taxon>
        <taxon>Tremellales</taxon>
        <taxon>Cryptococcaceae</taxon>
        <taxon>Cryptococcus</taxon>
    </lineage>
</organism>
<evidence type="ECO:0000259" key="6">
    <source>
        <dbReference type="Pfam" id="PF01926"/>
    </source>
</evidence>
<protein>
    <recommendedName>
        <fullName evidence="10">Nuclear GTP-binding protein</fullName>
    </recommendedName>
</protein>
<evidence type="ECO:0000256" key="1">
    <source>
        <dbReference type="ARBA" id="ARBA00004123"/>
    </source>
</evidence>
<dbReference type="RefSeq" id="XP_066071052.1">
    <property type="nucleotide sequence ID" value="XM_066214955.1"/>
</dbReference>
<dbReference type="GO" id="GO:0005730">
    <property type="term" value="C:nucleolus"/>
    <property type="evidence" value="ECO:0007669"/>
    <property type="project" value="TreeGrafter"/>
</dbReference>
<evidence type="ECO:0000259" key="7">
    <source>
        <dbReference type="Pfam" id="PF08701"/>
    </source>
</evidence>
<evidence type="ECO:0000256" key="2">
    <source>
        <dbReference type="ARBA" id="ARBA00022741"/>
    </source>
</evidence>
<dbReference type="Pfam" id="PF08701">
    <property type="entry name" value="GN3L_Grn1"/>
    <property type="match status" value="1"/>
</dbReference>
<dbReference type="Gene3D" id="3.40.50.300">
    <property type="entry name" value="P-loop containing nucleotide triphosphate hydrolases"/>
    <property type="match status" value="1"/>
</dbReference>
<feature type="compositionally biased region" description="Basic and acidic residues" evidence="5">
    <location>
        <begin position="620"/>
        <end position="640"/>
    </location>
</feature>
<dbReference type="KEGG" id="cdep:91089797"/>
<comment type="subcellular location">
    <subcellularLocation>
        <location evidence="1">Nucleus</location>
    </subcellularLocation>
</comment>
<dbReference type="AlphaFoldDB" id="A0AAJ8JXP2"/>
<feature type="domain" description="Guanine nucleotide-binding protein-like 3 N-terminal" evidence="7">
    <location>
        <begin position="14"/>
        <end position="88"/>
    </location>
</feature>
<evidence type="ECO:0000256" key="3">
    <source>
        <dbReference type="ARBA" id="ARBA00023134"/>
    </source>
</evidence>
<dbReference type="PANTHER" id="PTHR11089">
    <property type="entry name" value="GTP-BINDING PROTEIN-RELATED"/>
    <property type="match status" value="1"/>
</dbReference>
<feature type="compositionally biased region" description="Acidic residues" evidence="5">
    <location>
        <begin position="333"/>
        <end position="354"/>
    </location>
</feature>
<dbReference type="GeneID" id="91089797"/>
<keyword evidence="2" id="KW-0547">Nucleotide-binding</keyword>
<evidence type="ECO:0008006" key="10">
    <source>
        <dbReference type="Google" id="ProtNLM"/>
    </source>
</evidence>
<dbReference type="GO" id="GO:0005525">
    <property type="term" value="F:GTP binding"/>
    <property type="evidence" value="ECO:0007669"/>
    <property type="project" value="UniProtKB-KW"/>
</dbReference>
<keyword evidence="4" id="KW-0539">Nucleus</keyword>
<dbReference type="Pfam" id="PF01926">
    <property type="entry name" value="MMR_HSR1"/>
    <property type="match status" value="1"/>
</dbReference>
<dbReference type="EMBL" id="CP143790">
    <property type="protein sequence ID" value="WVN90352.1"/>
    <property type="molecule type" value="Genomic_DNA"/>
</dbReference>
<dbReference type="InterPro" id="IPR050755">
    <property type="entry name" value="TRAFAC_YlqF/YawG_RiboMat"/>
</dbReference>
<reference evidence="8" key="3">
    <citation type="submission" date="2024-01" db="EMBL/GenBank/DDBJ databases">
        <authorList>
            <person name="Coelho M.A."/>
            <person name="David-Palma M."/>
            <person name="Shea T."/>
            <person name="Sun S."/>
            <person name="Cuomo C.A."/>
            <person name="Heitman J."/>
        </authorList>
    </citation>
    <scope>NUCLEOTIDE SEQUENCE</scope>
    <source>
        <strain evidence="8">CBS 7841</strain>
    </source>
</reference>